<keyword evidence="8 14" id="KW-0067">ATP-binding</keyword>
<keyword evidence="12 13" id="KW-0413">Isomerase</keyword>
<evidence type="ECO:0000256" key="9">
    <source>
        <dbReference type="ARBA" id="ARBA00022842"/>
    </source>
</evidence>
<dbReference type="PRINTS" id="PR00418">
    <property type="entry name" value="TPI2FAMILY"/>
</dbReference>
<dbReference type="InterPro" id="IPR013506">
    <property type="entry name" value="Topo_IIA_bsu_dom2"/>
</dbReference>
<dbReference type="PROSITE" id="PS00177">
    <property type="entry name" value="TOPOISOMERASE_II"/>
    <property type="match status" value="1"/>
</dbReference>
<evidence type="ECO:0000256" key="7">
    <source>
        <dbReference type="ARBA" id="ARBA00022741"/>
    </source>
</evidence>
<dbReference type="SUPFAM" id="SSF54211">
    <property type="entry name" value="Ribosomal protein S5 domain 2-like"/>
    <property type="match status" value="1"/>
</dbReference>
<dbReference type="InterPro" id="IPR014721">
    <property type="entry name" value="Ribsml_uS5_D2-typ_fold_subgr"/>
</dbReference>
<dbReference type="FunFam" id="3.30.1490.30:FF:000001">
    <property type="entry name" value="DNA topoisomerase 2"/>
    <property type="match status" value="1"/>
</dbReference>
<evidence type="ECO:0000256" key="2">
    <source>
        <dbReference type="ARBA" id="ARBA00001913"/>
    </source>
</evidence>
<dbReference type="Gene3D" id="3.30.565.10">
    <property type="entry name" value="Histidine kinase-like ATPase, C-terminal domain"/>
    <property type="match status" value="1"/>
</dbReference>
<dbReference type="Pfam" id="PF16898">
    <property type="entry name" value="TOPRIM_C"/>
    <property type="match status" value="1"/>
</dbReference>
<feature type="region of interest" description="Disordered" evidence="15">
    <location>
        <begin position="90"/>
        <end position="109"/>
    </location>
</feature>
<dbReference type="GO" id="GO:0003677">
    <property type="term" value="F:DNA binding"/>
    <property type="evidence" value="ECO:0007669"/>
    <property type="project" value="UniProtKB-UniRule"/>
</dbReference>
<dbReference type="InterPro" id="IPR013759">
    <property type="entry name" value="Topo_IIA_B_C"/>
</dbReference>
<dbReference type="Gene3D" id="1.10.268.10">
    <property type="entry name" value="Topoisomerase, domain 3"/>
    <property type="match status" value="1"/>
</dbReference>
<proteinExistence type="inferred from homology"/>
<keyword evidence="10 13" id="KW-0799">Topoisomerase</keyword>
<dbReference type="SUPFAM" id="SSF56719">
    <property type="entry name" value="Type II DNA topoisomerase"/>
    <property type="match status" value="1"/>
</dbReference>
<evidence type="ECO:0000313" key="19">
    <source>
        <dbReference type="Proteomes" id="UP001530293"/>
    </source>
</evidence>
<comment type="cofactor">
    <cofactor evidence="2">
        <name>Ca(2+)</name>
        <dbReference type="ChEBI" id="CHEBI:29108"/>
    </cofactor>
</comment>
<dbReference type="Gene3D" id="3.90.199.10">
    <property type="entry name" value="Topoisomerase II, domain 5"/>
    <property type="match status" value="1"/>
</dbReference>
<feature type="active site" description="O-(5'-phospho-DNA)-tyrosine intermediate" evidence="13">
    <location>
        <position position="979"/>
    </location>
</feature>
<dbReference type="PANTHER" id="PTHR10169">
    <property type="entry name" value="DNA TOPOISOMERASE/GYRASE"/>
    <property type="match status" value="1"/>
</dbReference>
<dbReference type="InterPro" id="IPR018522">
    <property type="entry name" value="TopoIIA_CS"/>
</dbReference>
<dbReference type="InterPro" id="IPR013758">
    <property type="entry name" value="Topo_IIA_A/C_ab"/>
</dbReference>
<reference evidence="18 19" key="1">
    <citation type="submission" date="2024-10" db="EMBL/GenBank/DDBJ databases">
        <title>Updated reference genomes for cyclostephanoid diatoms.</title>
        <authorList>
            <person name="Roberts W.R."/>
            <person name="Alverson A.J."/>
        </authorList>
    </citation>
    <scope>NUCLEOTIDE SEQUENCE [LARGE SCALE GENOMIC DNA]</scope>
    <source>
        <strain evidence="18 19">AJA232-27</strain>
    </source>
</reference>
<sequence>MVALLRASRTTTPIAFFVGRRCKRRLPQCSCFVRQYQCRHHYQRQQPFSNAHLFICHSPPSHLGIVSKVNNGIVTLLPRWISNQQSRFSSQSSSSTLEEPEVDGNDAPSTLEETYTRLTQLEHILHRSSMYIGPTERSRPTLSWVLRRDIAASSSTTSSNQDVSTPSSSPWAMEREELSSYPALLKVFDEILVNASDNRLRHPKTCNRIDVIIHRGDACTKPYISIQNNGISIPVQIHKKEQIYIPELLFGHLLTGSNFNDDQKRLTGGRHGYGAKLTNVFSREFVVEIRDTHSSKGECRTYKQTWENNMHTCHEPEIRVEKENKKDGKKNLDYTKITFVPDLALLTNDAQMKYLPDEAYKLMRRRVVDIAGCSEGKLTVTLNGEKIDVTGFKDYLNLYRQQPSSTSVTTPMVYHKLNHRWEVAIGLSDTKSLESISFVNGMSTSRGGTHVQILADQISNYIADYINKEYSKRLDVTVTPRNVRRNLLVCVNCLIENPSFDTQMKDYLTSNPENFGSQYELPSRFLRKLVMPVVTNRSSIDHDEDSEEFIEEDDVDKVESGGPGIVEEVLKTVVGEQRVNIARLLNTVGASKKQQKSQVLSIPKLEDANFAGGKKSVDCTLILTEGDSAKALAVAGLEIVGRDRHGVFPLRGKLLNVRDVSAQRLAKNAEIKSLCSILGLQFKKSYETWEERKELRYGHVMLMTDQDADGSHIKGLFMNFLREFWPALLRPPIGNSESDEIDDRPFLSMFVTPLLKATKKGKKENETFFSMAGYNKWRESLEDEEIRKWKIKYYKGLGTSTSAEAKEYFAAFVKHHRPFRWQSESEDGWRIDMAFGKDRADERKDWILKKYDIKSTLSIDENDGNSVTYGDFVDNELIHFSNANNIRALPSVIDGLKPSQRKVLYACFKRNLKDEVKVAQLAGYCAEHTAYHHGEASLHSTIIGMAQDFVGSNNINLLTPSGQFGTRLMGGSDAASPRYIFTHLSPLARLLFPDVDDMLLNYKEEDGQRIEPDYFCPVIPLLLINGCKGIGTGWSTVIPQHKPRDVLTYVRAMIDHSMGLPKTDLPTINPWVRDFTGDITVDRKRGYITNGIIEKTSESSVSITELPVGVWTNSYKKYLVDMMKKGKIQSFVENHTTTKVSFDVKVNASELERFMNGDIHKSFKLRSELSTRNMHAFSPRMKIIRYKTPEQIANEFFPVRLDLYCDRKSVLESSLEFAAALTRNKARFIEMVSAEKIDLLRGRKSKEAAIAMLEDMKFSKLSELDSIKMNNAVAKRRSAEVVVDGSKVGDENQKEALNEYDYLLNMPLSSLTSEKIESLNDEATRTDEKLKKIQNTRAEDLWNEDLDRLEPYL</sequence>
<dbReference type="Gene3D" id="3.30.1490.30">
    <property type="match status" value="1"/>
</dbReference>
<evidence type="ECO:0000256" key="3">
    <source>
        <dbReference type="ARBA" id="ARBA00001946"/>
    </source>
</evidence>
<keyword evidence="19" id="KW-1185">Reference proteome</keyword>
<dbReference type="SMART" id="SM00387">
    <property type="entry name" value="HATPase_c"/>
    <property type="match status" value="1"/>
</dbReference>
<dbReference type="FunFam" id="3.90.199.10:FF:000002">
    <property type="entry name" value="DNA topoisomerase 2"/>
    <property type="match status" value="1"/>
</dbReference>
<dbReference type="Pfam" id="PF01751">
    <property type="entry name" value="Toprim"/>
    <property type="match status" value="1"/>
</dbReference>
<dbReference type="InterPro" id="IPR006171">
    <property type="entry name" value="TOPRIM_dom"/>
</dbReference>
<dbReference type="InterPro" id="IPR036890">
    <property type="entry name" value="HATPase_C_sf"/>
</dbReference>
<dbReference type="Gene3D" id="3.40.50.670">
    <property type="match status" value="1"/>
</dbReference>
<dbReference type="InterPro" id="IPR013760">
    <property type="entry name" value="Topo_IIA-like_dom_sf"/>
</dbReference>
<evidence type="ECO:0000256" key="11">
    <source>
        <dbReference type="ARBA" id="ARBA00023125"/>
    </source>
</evidence>
<dbReference type="FunFam" id="3.40.50.670:FF:000001">
    <property type="entry name" value="DNA topoisomerase 2"/>
    <property type="match status" value="1"/>
</dbReference>
<evidence type="ECO:0000259" key="17">
    <source>
        <dbReference type="PROSITE" id="PS52040"/>
    </source>
</evidence>
<comment type="subunit">
    <text evidence="14">Homodimer.</text>
</comment>
<dbReference type="SMART" id="SM00434">
    <property type="entry name" value="TOP4c"/>
    <property type="match status" value="1"/>
</dbReference>
<comment type="cofactor">
    <cofactor evidence="3">
        <name>Mg(2+)</name>
        <dbReference type="ChEBI" id="CHEBI:18420"/>
    </cofactor>
</comment>
<keyword evidence="11 13" id="KW-0238">DNA-binding</keyword>
<dbReference type="InterPro" id="IPR050634">
    <property type="entry name" value="DNA_Topoisomerase_II"/>
</dbReference>
<dbReference type="Proteomes" id="UP001530293">
    <property type="component" value="Unassembled WGS sequence"/>
</dbReference>
<feature type="domain" description="Topo IIA-type catalytic" evidence="17">
    <location>
        <begin position="889"/>
        <end position="1346"/>
    </location>
</feature>
<dbReference type="Pfam" id="PF00521">
    <property type="entry name" value="DNA_topoisoIV"/>
    <property type="match status" value="1"/>
</dbReference>
<evidence type="ECO:0000313" key="18">
    <source>
        <dbReference type="EMBL" id="KAL3767018.1"/>
    </source>
</evidence>
<comment type="caution">
    <text evidence="18">The sequence shown here is derived from an EMBL/GenBank/DDBJ whole genome shotgun (WGS) entry which is preliminary data.</text>
</comment>
<dbReference type="CDD" id="cd03481">
    <property type="entry name" value="TopoIIA_Trans_ScTopoIIA"/>
    <property type="match status" value="1"/>
</dbReference>
<comment type="function">
    <text evidence="14">Control of topological states of DNA by transient breakage and subsequent rejoining of DNA strands. Topoisomerase II makes double-strand breaks.</text>
</comment>
<evidence type="ECO:0000256" key="10">
    <source>
        <dbReference type="ARBA" id="ARBA00023029"/>
    </source>
</evidence>
<keyword evidence="7 14" id="KW-0547">Nucleotide-binding</keyword>
<dbReference type="PRINTS" id="PR01158">
    <property type="entry name" value="TOPISMRASEII"/>
</dbReference>
<feature type="domain" description="Toprim" evidence="16">
    <location>
        <begin position="619"/>
        <end position="736"/>
    </location>
</feature>
<evidence type="ECO:0000256" key="12">
    <source>
        <dbReference type="ARBA" id="ARBA00023235"/>
    </source>
</evidence>
<evidence type="ECO:0000256" key="5">
    <source>
        <dbReference type="ARBA" id="ARBA00011080"/>
    </source>
</evidence>
<dbReference type="GO" id="GO:0003918">
    <property type="term" value="F:DNA topoisomerase type II (double strand cut, ATP-hydrolyzing) activity"/>
    <property type="evidence" value="ECO:0007669"/>
    <property type="project" value="UniProtKB-UniRule"/>
</dbReference>
<dbReference type="SMART" id="SM00433">
    <property type="entry name" value="TOP2c"/>
    <property type="match status" value="1"/>
</dbReference>
<accession>A0ABD3MVP5</accession>
<keyword evidence="6" id="KW-0479">Metal-binding</keyword>
<gene>
    <name evidence="18" type="ORF">ACHAWU_004516</name>
</gene>
<dbReference type="InterPro" id="IPR013757">
    <property type="entry name" value="Topo_IIA_A_a_sf"/>
</dbReference>
<dbReference type="InterPro" id="IPR001241">
    <property type="entry name" value="Topo_IIA"/>
</dbReference>
<dbReference type="GO" id="GO:0006265">
    <property type="term" value="P:DNA topological change"/>
    <property type="evidence" value="ECO:0007669"/>
    <property type="project" value="UniProtKB-UniRule"/>
</dbReference>
<evidence type="ECO:0000256" key="1">
    <source>
        <dbReference type="ARBA" id="ARBA00000185"/>
    </source>
</evidence>
<protein>
    <recommendedName>
        <fullName evidence="14">DNA topoisomerase 2</fullName>
        <ecNumber evidence="14">5.6.2.2</ecNumber>
    </recommendedName>
</protein>
<dbReference type="InterPro" id="IPR001154">
    <property type="entry name" value="TopoII_euk"/>
</dbReference>
<dbReference type="GO" id="GO:0009507">
    <property type="term" value="C:chloroplast"/>
    <property type="evidence" value="ECO:0007669"/>
    <property type="project" value="UniProtKB-SubCell"/>
</dbReference>
<evidence type="ECO:0000256" key="13">
    <source>
        <dbReference type="PROSITE-ProRule" id="PRU01384"/>
    </source>
</evidence>
<dbReference type="Gene3D" id="3.30.1360.40">
    <property type="match status" value="1"/>
</dbReference>
<dbReference type="Pfam" id="PF02518">
    <property type="entry name" value="HATPase_c"/>
    <property type="match status" value="1"/>
</dbReference>
<evidence type="ECO:0000256" key="15">
    <source>
        <dbReference type="SAM" id="MobiDB-lite"/>
    </source>
</evidence>
<evidence type="ECO:0000256" key="6">
    <source>
        <dbReference type="ARBA" id="ARBA00022723"/>
    </source>
</evidence>
<dbReference type="InterPro" id="IPR020568">
    <property type="entry name" value="Ribosomal_Su5_D2-typ_SF"/>
</dbReference>
<dbReference type="EMBL" id="JALLBG020000078">
    <property type="protein sequence ID" value="KAL3767018.1"/>
    <property type="molecule type" value="Genomic_DNA"/>
</dbReference>
<evidence type="ECO:0000259" key="16">
    <source>
        <dbReference type="PROSITE" id="PS50880"/>
    </source>
</evidence>
<keyword evidence="9" id="KW-0460">Magnesium</keyword>
<evidence type="ECO:0000256" key="4">
    <source>
        <dbReference type="ARBA" id="ARBA00004229"/>
    </source>
</evidence>
<dbReference type="InterPro" id="IPR031660">
    <property type="entry name" value="TOPRIM_C"/>
</dbReference>
<comment type="similarity">
    <text evidence="5 14">Belongs to the type II topoisomerase family.</text>
</comment>
<dbReference type="InterPro" id="IPR002205">
    <property type="entry name" value="Topo_IIA_dom_A"/>
</dbReference>
<dbReference type="EC" id="5.6.2.2" evidence="14"/>
<comment type="catalytic activity">
    <reaction evidence="1 13 14">
        <text>ATP-dependent breakage, passage and rejoining of double-stranded DNA.</text>
        <dbReference type="EC" id="5.6.2.2"/>
    </reaction>
</comment>
<dbReference type="PANTHER" id="PTHR10169:SF38">
    <property type="entry name" value="DNA TOPOISOMERASE 2"/>
    <property type="match status" value="1"/>
</dbReference>
<dbReference type="Pfam" id="PF00204">
    <property type="entry name" value="DNA_gyraseB"/>
    <property type="match status" value="1"/>
</dbReference>
<dbReference type="PROSITE" id="PS50880">
    <property type="entry name" value="TOPRIM"/>
    <property type="match status" value="1"/>
</dbReference>
<name>A0ABD3MVP5_9STRA</name>
<dbReference type="Gene3D" id="3.30.230.10">
    <property type="match status" value="1"/>
</dbReference>
<organism evidence="18 19">
    <name type="scientific">Discostella pseudostelligera</name>
    <dbReference type="NCBI Taxonomy" id="259834"/>
    <lineage>
        <taxon>Eukaryota</taxon>
        <taxon>Sar</taxon>
        <taxon>Stramenopiles</taxon>
        <taxon>Ochrophyta</taxon>
        <taxon>Bacillariophyta</taxon>
        <taxon>Coscinodiscophyceae</taxon>
        <taxon>Thalassiosirophycidae</taxon>
        <taxon>Stephanodiscales</taxon>
        <taxon>Stephanodiscaceae</taxon>
        <taxon>Discostella</taxon>
    </lineage>
</organism>
<dbReference type="GO" id="GO:0005524">
    <property type="term" value="F:ATP binding"/>
    <property type="evidence" value="ECO:0007669"/>
    <property type="project" value="UniProtKB-UniRule"/>
</dbReference>
<dbReference type="PROSITE" id="PS52040">
    <property type="entry name" value="TOPO_IIA"/>
    <property type="match status" value="1"/>
</dbReference>
<comment type="subcellular location">
    <subcellularLocation>
        <location evidence="4">Plastid</location>
        <location evidence="4">Chloroplast</location>
    </subcellularLocation>
</comment>
<evidence type="ECO:0000256" key="14">
    <source>
        <dbReference type="RuleBase" id="RU362094"/>
    </source>
</evidence>
<dbReference type="InterPro" id="IPR003594">
    <property type="entry name" value="HATPase_dom"/>
</dbReference>
<dbReference type="GO" id="GO:0046872">
    <property type="term" value="F:metal ion binding"/>
    <property type="evidence" value="ECO:0007669"/>
    <property type="project" value="UniProtKB-KW"/>
</dbReference>
<evidence type="ECO:0000256" key="8">
    <source>
        <dbReference type="ARBA" id="ARBA00022840"/>
    </source>
</evidence>
<dbReference type="SUPFAM" id="SSF55874">
    <property type="entry name" value="ATPase domain of HSP90 chaperone/DNA topoisomerase II/histidine kinase"/>
    <property type="match status" value="1"/>
</dbReference>